<dbReference type="Gene3D" id="1.25.20.10">
    <property type="entry name" value="Bacterial muramidases"/>
    <property type="match status" value="1"/>
</dbReference>
<dbReference type="Proteomes" id="UP000265691">
    <property type="component" value="Unassembled WGS sequence"/>
</dbReference>
<dbReference type="PANTHER" id="PTHR37423">
    <property type="entry name" value="SOLUBLE LYTIC MUREIN TRANSGLYCOSYLASE-RELATED"/>
    <property type="match status" value="1"/>
</dbReference>
<dbReference type="Pfam" id="PF01464">
    <property type="entry name" value="SLT"/>
    <property type="match status" value="1"/>
</dbReference>
<evidence type="ECO:0000313" key="5">
    <source>
        <dbReference type="EMBL" id="RIY33733.1"/>
    </source>
</evidence>
<organism evidence="5 6">
    <name type="scientific">Psittacicella hinzii</name>
    <dbReference type="NCBI Taxonomy" id="2028575"/>
    <lineage>
        <taxon>Bacteria</taxon>
        <taxon>Pseudomonadati</taxon>
        <taxon>Pseudomonadota</taxon>
        <taxon>Gammaproteobacteria</taxon>
        <taxon>Pasteurellales</taxon>
        <taxon>Psittacicellaceae</taxon>
        <taxon>Psittacicella</taxon>
    </lineage>
</organism>
<feature type="signal peptide" evidence="3">
    <location>
        <begin position="1"/>
        <end position="26"/>
    </location>
</feature>
<dbReference type="InterPro" id="IPR023346">
    <property type="entry name" value="Lysozyme-like_dom_sf"/>
</dbReference>
<dbReference type="EMBL" id="NRHC01000026">
    <property type="protein sequence ID" value="RIY33733.1"/>
    <property type="molecule type" value="Genomic_DNA"/>
</dbReference>
<comment type="caution">
    <text evidence="5">The sequence shown here is derived from an EMBL/GenBank/DDBJ whole genome shotgun (WGS) entry which is preliminary data.</text>
</comment>
<accession>A0A3A1Y651</accession>
<proteinExistence type="inferred from homology"/>
<evidence type="ECO:0000313" key="6">
    <source>
        <dbReference type="Proteomes" id="UP000265691"/>
    </source>
</evidence>
<feature type="domain" description="Transglycosylase SLT" evidence="4">
    <location>
        <begin position="509"/>
        <end position="620"/>
    </location>
</feature>
<dbReference type="CDD" id="cd13401">
    <property type="entry name" value="Slt70-like"/>
    <property type="match status" value="1"/>
</dbReference>
<gene>
    <name evidence="5" type="ORF">CKF54_02330</name>
</gene>
<evidence type="ECO:0000256" key="3">
    <source>
        <dbReference type="SAM" id="SignalP"/>
    </source>
</evidence>
<dbReference type="SUPFAM" id="SSF48435">
    <property type="entry name" value="Bacterial muramidases"/>
    <property type="match status" value="1"/>
</dbReference>
<dbReference type="InterPro" id="IPR008939">
    <property type="entry name" value="Lytic_TGlycosylase_superhlx_U"/>
</dbReference>
<dbReference type="PANTHER" id="PTHR37423:SF5">
    <property type="entry name" value="SOLUBLE LYTIC MUREIN TRANSGLYCOSYLASE"/>
    <property type="match status" value="1"/>
</dbReference>
<keyword evidence="6" id="KW-1185">Reference proteome</keyword>
<dbReference type="OrthoDB" id="92254at2"/>
<dbReference type="Gene3D" id="1.10.530.10">
    <property type="match status" value="1"/>
</dbReference>
<comment type="similarity">
    <text evidence="1">Belongs to the transglycosylase Slt family.</text>
</comment>
<dbReference type="AlphaFoldDB" id="A0A3A1Y651"/>
<evidence type="ECO:0000259" key="4">
    <source>
        <dbReference type="Pfam" id="PF01464"/>
    </source>
</evidence>
<dbReference type="RefSeq" id="WP_119524680.1">
    <property type="nucleotide sequence ID" value="NZ_NRHC01000026.1"/>
</dbReference>
<dbReference type="GO" id="GO:0004553">
    <property type="term" value="F:hydrolase activity, hydrolyzing O-glycosyl compounds"/>
    <property type="evidence" value="ECO:0007669"/>
    <property type="project" value="InterPro"/>
</dbReference>
<sequence>MNFKKLLSLSTLPLFLSGLVIGVAQANPILNYSELKLSNSYPIKTSNSILYENTLNFVNNQKALNAETKAELDGRLSALENYVLYPILLAEVIKKFPFDYPLNKYLDLYLTYFPSSNFTISLVGSVFYTESNNGDYYSILSQYQQLGENYPYNLVANCALLDAQINSNVSYNKTKLKDTISQALEYRYINSCKSLFNTYASYNLVDTEDQLVVKQFIVNNSSGNNIKLLDQVSSLINTDDSNIALYDYVKVVNDTPAVILENRYKDNKYYREVDQKNLRNLAKMFGFQDDNSYLDYISYINSSNMQEELKEQAIVEYADLYYYKISASTLNNFIAKYHNDRILELNIRRAILNKQDYLAYINLLSEEKQNSAEWLYWKAKALESSNPRQAKALFDKVLNTQGFYGMLAAKTLNKPYKIINSLVYKLDKAPDLSHELPWYYTAIKEADSLNNSSLALLLWRNLETDKDYTGLINWSYENNLYYLGVNSSIRQGLRDNLVARFPDAFSSAFASKTKNLSVTKTFAQAIARQESAWNYNAVSSAKAYGLMQFINATAKKTASNMGLTYTSYKNLFDPQYSISLGTYHLSELLDSNDNNRALAAIGYNAGPRRISQWLNNANGRLNFDEFVATIPFTETRNYVMNTIAFDYYNQIIQGNRSPVTIYDHEWNRKY</sequence>
<protein>
    <recommendedName>
        <fullName evidence="4">Transglycosylase SLT domain-containing protein</fullName>
    </recommendedName>
</protein>
<dbReference type="SUPFAM" id="SSF53955">
    <property type="entry name" value="Lysozyme-like"/>
    <property type="match status" value="1"/>
</dbReference>
<evidence type="ECO:0000256" key="2">
    <source>
        <dbReference type="ARBA" id="ARBA00022729"/>
    </source>
</evidence>
<feature type="chain" id="PRO_5017378478" description="Transglycosylase SLT domain-containing protein" evidence="3">
    <location>
        <begin position="27"/>
        <end position="670"/>
    </location>
</feature>
<name>A0A3A1Y651_9GAMM</name>
<dbReference type="GO" id="GO:0042597">
    <property type="term" value="C:periplasmic space"/>
    <property type="evidence" value="ECO:0007669"/>
    <property type="project" value="InterPro"/>
</dbReference>
<dbReference type="InterPro" id="IPR008258">
    <property type="entry name" value="Transglycosylase_SLT_dom_1"/>
</dbReference>
<keyword evidence="2 3" id="KW-0732">Signal</keyword>
<reference evidence="5 6" key="1">
    <citation type="submission" date="2017-08" db="EMBL/GenBank/DDBJ databases">
        <title>Reclassification of Bisgaard taxon 37 and 44.</title>
        <authorList>
            <person name="Christensen H."/>
        </authorList>
    </citation>
    <scope>NUCLEOTIDE SEQUENCE [LARGE SCALE GENOMIC DNA]</scope>
    <source>
        <strain evidence="5 6">B96_3</strain>
    </source>
</reference>
<evidence type="ECO:0000256" key="1">
    <source>
        <dbReference type="ARBA" id="ARBA00007734"/>
    </source>
</evidence>